<evidence type="ECO:0000313" key="2">
    <source>
        <dbReference type="EMBL" id="TKW51642.1"/>
    </source>
</evidence>
<comment type="caution">
    <text evidence="2">The sequence shown here is derived from an EMBL/GenBank/DDBJ whole genome shotgun (WGS) entry which is preliminary data.</text>
</comment>
<protein>
    <submittedName>
        <fullName evidence="2">Uncharacterized protein</fullName>
    </submittedName>
</protein>
<organism evidence="2 3">
    <name type="scientific">Colletotrichum tanaceti</name>
    <dbReference type="NCBI Taxonomy" id="1306861"/>
    <lineage>
        <taxon>Eukaryota</taxon>
        <taxon>Fungi</taxon>
        <taxon>Dikarya</taxon>
        <taxon>Ascomycota</taxon>
        <taxon>Pezizomycotina</taxon>
        <taxon>Sordariomycetes</taxon>
        <taxon>Hypocreomycetidae</taxon>
        <taxon>Glomerellales</taxon>
        <taxon>Glomerellaceae</taxon>
        <taxon>Colletotrichum</taxon>
        <taxon>Colletotrichum destructivum species complex</taxon>
    </lineage>
</organism>
<keyword evidence="3" id="KW-1185">Reference proteome</keyword>
<reference evidence="2 3" key="1">
    <citation type="journal article" date="2019" name="PLoS ONE">
        <title>Comparative genome analysis indicates high evolutionary potential of pathogenicity genes in Colletotrichum tanaceti.</title>
        <authorList>
            <person name="Lelwala R.V."/>
            <person name="Korhonen P.K."/>
            <person name="Young N.D."/>
            <person name="Scott J.B."/>
            <person name="Ades P.A."/>
            <person name="Gasser R.B."/>
            <person name="Taylor P.W.J."/>
        </authorList>
    </citation>
    <scope>NUCLEOTIDE SEQUENCE [LARGE SCALE GENOMIC DNA]</scope>
    <source>
        <strain evidence="2">BRIP57314</strain>
    </source>
</reference>
<feature type="region of interest" description="Disordered" evidence="1">
    <location>
        <begin position="1"/>
        <end position="24"/>
    </location>
</feature>
<gene>
    <name evidence="2" type="ORF">CTA1_6292</name>
</gene>
<sequence length="64" mass="7012">MLPPSDATGAHCRSPADSDYDLESEQVRPSELLRFALVDDGFRCSSLTVTNIYRMAAAPKMSGY</sequence>
<evidence type="ECO:0000313" key="3">
    <source>
        <dbReference type="Proteomes" id="UP000310108"/>
    </source>
</evidence>
<dbReference type="AlphaFoldDB" id="A0A4U6X822"/>
<accession>A0A4U6X822</accession>
<evidence type="ECO:0000256" key="1">
    <source>
        <dbReference type="SAM" id="MobiDB-lite"/>
    </source>
</evidence>
<dbReference type="Proteomes" id="UP000310108">
    <property type="component" value="Unassembled WGS sequence"/>
</dbReference>
<proteinExistence type="predicted"/>
<name>A0A4U6X822_9PEZI</name>
<dbReference type="EMBL" id="PJEX01000291">
    <property type="protein sequence ID" value="TKW51642.1"/>
    <property type="molecule type" value="Genomic_DNA"/>
</dbReference>